<name>A0A4R5ML66_9SPHI</name>
<keyword evidence="2 7" id="KW-0812">Transmembrane</keyword>
<dbReference type="InterPro" id="IPR017871">
    <property type="entry name" value="ABC_transporter-like_CS"/>
</dbReference>
<comment type="subcellular location">
    <subcellularLocation>
        <location evidence="1">Cell membrane</location>
        <topology evidence="1">Multi-pass membrane protein</topology>
    </subcellularLocation>
</comment>
<evidence type="ECO:0000313" key="11">
    <source>
        <dbReference type="Proteomes" id="UP000295668"/>
    </source>
</evidence>
<evidence type="ECO:0000259" key="8">
    <source>
        <dbReference type="PROSITE" id="PS50893"/>
    </source>
</evidence>
<comment type="caution">
    <text evidence="10">The sequence shown here is derived from an EMBL/GenBank/DDBJ whole genome shotgun (WGS) entry which is preliminary data.</text>
</comment>
<dbReference type="InterPro" id="IPR036640">
    <property type="entry name" value="ABC1_TM_sf"/>
</dbReference>
<dbReference type="SMART" id="SM00382">
    <property type="entry name" value="AAA"/>
    <property type="match status" value="1"/>
</dbReference>
<feature type="transmembrane region" description="Helical" evidence="7">
    <location>
        <begin position="28"/>
        <end position="49"/>
    </location>
</feature>
<dbReference type="Gene3D" id="3.40.50.300">
    <property type="entry name" value="P-loop containing nucleotide triphosphate hydrolases"/>
    <property type="match status" value="1"/>
</dbReference>
<feature type="domain" description="ABC transmembrane type-1" evidence="9">
    <location>
        <begin position="29"/>
        <end position="310"/>
    </location>
</feature>
<dbReference type="PANTHER" id="PTHR43394">
    <property type="entry name" value="ATP-DEPENDENT PERMEASE MDL1, MITOCHONDRIAL"/>
    <property type="match status" value="1"/>
</dbReference>
<evidence type="ECO:0000256" key="1">
    <source>
        <dbReference type="ARBA" id="ARBA00004651"/>
    </source>
</evidence>
<keyword evidence="11" id="KW-1185">Reference proteome</keyword>
<dbReference type="PANTHER" id="PTHR43394:SF1">
    <property type="entry name" value="ATP-BINDING CASSETTE SUB-FAMILY B MEMBER 10, MITOCHONDRIAL"/>
    <property type="match status" value="1"/>
</dbReference>
<dbReference type="InterPro" id="IPR027417">
    <property type="entry name" value="P-loop_NTPase"/>
</dbReference>
<dbReference type="InterPro" id="IPR003593">
    <property type="entry name" value="AAA+_ATPase"/>
</dbReference>
<feature type="domain" description="ABC transporter" evidence="8">
    <location>
        <begin position="344"/>
        <end position="548"/>
    </location>
</feature>
<dbReference type="RefSeq" id="WP_133262226.1">
    <property type="nucleotide sequence ID" value="NZ_SJCY01000004.1"/>
</dbReference>
<feature type="transmembrane region" description="Helical" evidence="7">
    <location>
        <begin position="261"/>
        <end position="294"/>
    </location>
</feature>
<dbReference type="Pfam" id="PF00005">
    <property type="entry name" value="ABC_tran"/>
    <property type="match status" value="1"/>
</dbReference>
<evidence type="ECO:0000259" key="9">
    <source>
        <dbReference type="PROSITE" id="PS50929"/>
    </source>
</evidence>
<dbReference type="Proteomes" id="UP000295668">
    <property type="component" value="Unassembled WGS sequence"/>
</dbReference>
<evidence type="ECO:0000256" key="5">
    <source>
        <dbReference type="ARBA" id="ARBA00022989"/>
    </source>
</evidence>
<keyword evidence="6 7" id="KW-0472">Membrane</keyword>
<dbReference type="SUPFAM" id="SSF90123">
    <property type="entry name" value="ABC transporter transmembrane region"/>
    <property type="match status" value="1"/>
</dbReference>
<dbReference type="GO" id="GO:0005524">
    <property type="term" value="F:ATP binding"/>
    <property type="evidence" value="ECO:0007669"/>
    <property type="project" value="UniProtKB-KW"/>
</dbReference>
<evidence type="ECO:0000313" key="10">
    <source>
        <dbReference type="EMBL" id="TDG36497.1"/>
    </source>
</evidence>
<keyword evidence="5 7" id="KW-1133">Transmembrane helix</keyword>
<dbReference type="SUPFAM" id="SSF52540">
    <property type="entry name" value="P-loop containing nucleoside triphosphate hydrolases"/>
    <property type="match status" value="1"/>
</dbReference>
<organism evidence="10 11">
    <name type="scientific">Pedobacter changchengzhani</name>
    <dbReference type="NCBI Taxonomy" id="2529274"/>
    <lineage>
        <taxon>Bacteria</taxon>
        <taxon>Pseudomonadati</taxon>
        <taxon>Bacteroidota</taxon>
        <taxon>Sphingobacteriia</taxon>
        <taxon>Sphingobacteriales</taxon>
        <taxon>Sphingobacteriaceae</taxon>
        <taxon>Pedobacter</taxon>
    </lineage>
</organism>
<evidence type="ECO:0000256" key="4">
    <source>
        <dbReference type="ARBA" id="ARBA00022840"/>
    </source>
</evidence>
<evidence type="ECO:0000256" key="7">
    <source>
        <dbReference type="SAM" id="Phobius"/>
    </source>
</evidence>
<evidence type="ECO:0000256" key="3">
    <source>
        <dbReference type="ARBA" id="ARBA00022741"/>
    </source>
</evidence>
<evidence type="ECO:0000256" key="2">
    <source>
        <dbReference type="ARBA" id="ARBA00022692"/>
    </source>
</evidence>
<feature type="transmembrane region" description="Helical" evidence="7">
    <location>
        <begin position="142"/>
        <end position="161"/>
    </location>
</feature>
<dbReference type="PROSITE" id="PS00211">
    <property type="entry name" value="ABC_TRANSPORTER_1"/>
    <property type="match status" value="1"/>
</dbReference>
<dbReference type="OrthoDB" id="9762778at2"/>
<dbReference type="Gene3D" id="1.20.1560.10">
    <property type="entry name" value="ABC transporter type 1, transmembrane domain"/>
    <property type="match status" value="1"/>
</dbReference>
<sequence>MSDRAKKSFEEGVGYWSNFLASMPKKQLLLSIFFGLFRIVVAASWPFILYRTIKNSASLPNSEIIMNIVLVSIILALGAIASQLQSKINIKVLKYSTLDLIHQIWVKMNGLSWQTFHKNNRVYYFDMLMVEVWRLRRGMSALLEYLIVNSIIAFVLSLFIIFISLPLFIVCFCGLILMVIGHYIATVKTRPFMKDFHHAWRVQHHWVAKTVDQFDLIKMDRGYDESATANLKNGAVFLESNSQMMLNQEKWRNINQTIGNFVRIGVFVIGLYWVKVGFVGLDDLLLTLLIVSIIQSNIAQLPGSLNSFVEAQEALKTISTFFDLEEENVDDAKSMVSFGAIETISIQNLCFKYDDKPIITNLNIDLQMGKVYLWKGYNGSGKSTAAHILLGLLQPNSGCLSINGKPINWTDLKQFRNRFTFLNQDSPIFMGSIKENILFGHNSPLQAWDKLKQSWLVDLIPVSGLAENRIVGERGEGLSGGESKRVALIRELLRSSELLILDEPLNHLDEFAINEIYREISNIKSKTILIIISHQTGFENIADEIKQF</sequence>
<dbReference type="InterPro" id="IPR011527">
    <property type="entry name" value="ABC1_TM_dom"/>
</dbReference>
<dbReference type="PROSITE" id="PS50893">
    <property type="entry name" value="ABC_TRANSPORTER_2"/>
    <property type="match status" value="1"/>
</dbReference>
<dbReference type="GO" id="GO:0005886">
    <property type="term" value="C:plasma membrane"/>
    <property type="evidence" value="ECO:0007669"/>
    <property type="project" value="UniProtKB-SubCell"/>
</dbReference>
<reference evidence="10 11" key="1">
    <citation type="submission" date="2019-02" db="EMBL/GenBank/DDBJ databases">
        <title>Pedobacter sp. nov., a novel speices isolated from soil of pinguins habitat in Antarcitica.</title>
        <authorList>
            <person name="He R.-H."/>
        </authorList>
    </citation>
    <scope>NUCLEOTIDE SEQUENCE [LARGE SCALE GENOMIC DNA]</scope>
    <source>
        <strain evidence="10 11">E01020</strain>
    </source>
</reference>
<protein>
    <submittedName>
        <fullName evidence="10">ABC transporter ATP-binding protein</fullName>
    </submittedName>
</protein>
<dbReference type="GO" id="GO:0016887">
    <property type="term" value="F:ATP hydrolysis activity"/>
    <property type="evidence" value="ECO:0007669"/>
    <property type="project" value="InterPro"/>
</dbReference>
<dbReference type="GO" id="GO:0015421">
    <property type="term" value="F:ABC-type oligopeptide transporter activity"/>
    <property type="evidence" value="ECO:0007669"/>
    <property type="project" value="TreeGrafter"/>
</dbReference>
<dbReference type="PROSITE" id="PS50929">
    <property type="entry name" value="ABC_TM1F"/>
    <property type="match status" value="1"/>
</dbReference>
<keyword evidence="3" id="KW-0547">Nucleotide-binding</keyword>
<dbReference type="EMBL" id="SJCY01000004">
    <property type="protein sequence ID" value="TDG36497.1"/>
    <property type="molecule type" value="Genomic_DNA"/>
</dbReference>
<feature type="transmembrane region" description="Helical" evidence="7">
    <location>
        <begin position="64"/>
        <end position="84"/>
    </location>
</feature>
<evidence type="ECO:0000256" key="6">
    <source>
        <dbReference type="ARBA" id="ARBA00023136"/>
    </source>
</evidence>
<feature type="transmembrane region" description="Helical" evidence="7">
    <location>
        <begin position="167"/>
        <end position="185"/>
    </location>
</feature>
<proteinExistence type="predicted"/>
<accession>A0A4R5ML66</accession>
<dbReference type="InterPro" id="IPR003439">
    <property type="entry name" value="ABC_transporter-like_ATP-bd"/>
</dbReference>
<gene>
    <name evidence="10" type="ORF">EZJ43_08240</name>
</gene>
<dbReference type="InterPro" id="IPR039421">
    <property type="entry name" value="Type_1_exporter"/>
</dbReference>
<keyword evidence="4 10" id="KW-0067">ATP-binding</keyword>
<dbReference type="AlphaFoldDB" id="A0A4R5ML66"/>